<feature type="region of interest" description="Disordered" evidence="4">
    <location>
        <begin position="308"/>
        <end position="334"/>
    </location>
</feature>
<dbReference type="VEuPathDB" id="FungiDB:PNEG_00582"/>
<evidence type="ECO:0000313" key="7">
    <source>
        <dbReference type="EMBL" id="EMR10979.1"/>
    </source>
</evidence>
<dbReference type="SUPFAM" id="SSF46785">
    <property type="entry name" value="Winged helix' DNA-binding domain"/>
    <property type="match status" value="1"/>
</dbReference>
<dbReference type="eggNOG" id="KOG1213">
    <property type="taxonomic scope" value="Eukaryota"/>
</dbReference>
<evidence type="ECO:0000256" key="1">
    <source>
        <dbReference type="ARBA" id="ARBA00004123"/>
    </source>
</evidence>
<dbReference type="PANTHER" id="PTHR12585">
    <property type="entry name" value="SCC1 / RAD21 FAMILY MEMBER"/>
    <property type="match status" value="1"/>
</dbReference>
<dbReference type="STRING" id="1069680.M7PKJ6"/>
<evidence type="ECO:0008006" key="9">
    <source>
        <dbReference type="Google" id="ProtNLM"/>
    </source>
</evidence>
<evidence type="ECO:0000259" key="5">
    <source>
        <dbReference type="Pfam" id="PF04824"/>
    </source>
</evidence>
<dbReference type="Proteomes" id="UP000011958">
    <property type="component" value="Unassembled WGS sequence"/>
</dbReference>
<protein>
    <recommendedName>
        <fullName evidence="9">Rad21/Rec8-like protein N-terminal domain-containing protein</fullName>
    </recommendedName>
</protein>
<comment type="similarity">
    <text evidence="2">Belongs to the rad21 family.</text>
</comment>
<dbReference type="GeneID" id="19894280"/>
<organism evidence="7 8">
    <name type="scientific">Pneumocystis murina (strain B123)</name>
    <name type="common">Mouse pneumocystis pneumonia agent</name>
    <name type="synonym">Pneumocystis carinii f. sp. muris</name>
    <dbReference type="NCBI Taxonomy" id="1069680"/>
    <lineage>
        <taxon>Eukaryota</taxon>
        <taxon>Fungi</taxon>
        <taxon>Dikarya</taxon>
        <taxon>Ascomycota</taxon>
        <taxon>Taphrinomycotina</taxon>
        <taxon>Pneumocystomycetes</taxon>
        <taxon>Pneumocystaceae</taxon>
        <taxon>Pneumocystis</taxon>
    </lineage>
</organism>
<dbReference type="GO" id="GO:0003682">
    <property type="term" value="F:chromatin binding"/>
    <property type="evidence" value="ECO:0007669"/>
    <property type="project" value="TreeGrafter"/>
</dbReference>
<dbReference type="GO" id="GO:0005634">
    <property type="term" value="C:nucleus"/>
    <property type="evidence" value="ECO:0007669"/>
    <property type="project" value="UniProtKB-SubCell"/>
</dbReference>
<keyword evidence="8" id="KW-1185">Reference proteome</keyword>
<dbReference type="GO" id="GO:0007062">
    <property type="term" value="P:sister chromatid cohesion"/>
    <property type="evidence" value="ECO:0007669"/>
    <property type="project" value="InterPro"/>
</dbReference>
<accession>M7PKJ6</accession>
<dbReference type="AlphaFoldDB" id="M7PKJ6"/>
<sequence>MFYSQEILTRRKGGLGVIWLAATLGSKSSFKKLQRKEILSVNVPKACEYLSEPPEPLALRLSSNLMMGVTRIFDQQYGFFYTDVQLTHAKIRKELATISLEKANIDLPKTKTRTDLFTLVDDPGFMPDLNEYGMETLTLPWHPETSFDIEIGVQESHSSSFDLSTTPVSFSQHTLPRSSLSMNNHTSKLDFSGSISRSAINMSGLIERDTDILGSMNGELSFDFEFDAEGEIRKIEGKQSDISSSIQKKRNDVYKIDSDEGEETVRFQHAEAKRRKKFNHTFEKTLMAYEEVDESMIGELAETDFFDSRDPSFVPQNRNHETSSNTYEDDDQQRKKRKFLGMKTDIRTELPSEDLISWRDDYIKNMEKQSAIKTRKLQEKAALNNVHFFVWSFSEELMHPSLKAMFLDNQKQKYSLKHKKRTKNELNDEPADNIDSLNHQQTEKMPASMNSYFEEEIELGRHIDEELTRRTSSLMPWNQSHISSRPGSVGPGMASISFDTPSVSATGHFSSTIRKNKLIASPLADTLEDVNINIGEDIMEDFEIFEATNLDTQTILQDSQSTIMEKESYNFLEYTQARIHQKEGYTITFEELVPTSNSSRSVASQALCHVLLLASRNILTVHQAKPYEDICIKLS</sequence>
<evidence type="ECO:0000256" key="2">
    <source>
        <dbReference type="ARBA" id="ARBA00009870"/>
    </source>
</evidence>
<dbReference type="Gene3D" id="1.10.10.580">
    <property type="entry name" value="Structural maintenance of chromosome 1. Chain E"/>
    <property type="match status" value="1"/>
</dbReference>
<dbReference type="InterPro" id="IPR039781">
    <property type="entry name" value="Rad21/Rec8-like"/>
</dbReference>
<dbReference type="Pfam" id="PF04824">
    <property type="entry name" value="Rad21_Rec8"/>
    <property type="match status" value="1"/>
</dbReference>
<dbReference type="Pfam" id="PF04825">
    <property type="entry name" value="Rad21_Rec8_N"/>
    <property type="match status" value="1"/>
</dbReference>
<evidence type="ECO:0000256" key="3">
    <source>
        <dbReference type="ARBA" id="ARBA00023242"/>
    </source>
</evidence>
<feature type="domain" description="Rad21/Rec8-like protein N-terminal" evidence="6">
    <location>
        <begin position="1"/>
        <end position="112"/>
    </location>
</feature>
<feature type="compositionally biased region" description="Polar residues" evidence="4">
    <location>
        <begin position="314"/>
        <end position="326"/>
    </location>
</feature>
<dbReference type="OMA" id="QQCHYVL"/>
<evidence type="ECO:0000313" key="8">
    <source>
        <dbReference type="Proteomes" id="UP000011958"/>
    </source>
</evidence>
<dbReference type="PANTHER" id="PTHR12585:SF72">
    <property type="entry name" value="MEIOTIC RECOMBINATION PROTEIN REC8"/>
    <property type="match status" value="1"/>
</dbReference>
<dbReference type="InterPro" id="IPR023093">
    <property type="entry name" value="ScpA-like_C"/>
</dbReference>
<evidence type="ECO:0000256" key="4">
    <source>
        <dbReference type="SAM" id="MobiDB-lite"/>
    </source>
</evidence>
<dbReference type="RefSeq" id="XP_007872477.1">
    <property type="nucleotide sequence ID" value="XM_007874286.1"/>
</dbReference>
<dbReference type="InterPro" id="IPR006910">
    <property type="entry name" value="Rad21_Rec8_N"/>
</dbReference>
<reference evidence="8" key="1">
    <citation type="journal article" date="2016" name="Nat. Commun.">
        <title>Genome analysis of three Pneumocystis species reveals adaptation mechanisms to life exclusively in mammalian hosts.</title>
        <authorList>
            <person name="Ma L."/>
            <person name="Chen Z."/>
            <person name="Huang D.W."/>
            <person name="Kutty G."/>
            <person name="Ishihara M."/>
            <person name="Wang H."/>
            <person name="Abouelleil A."/>
            <person name="Bishop L."/>
            <person name="Davey E."/>
            <person name="Deng R."/>
            <person name="Deng X."/>
            <person name="Fan L."/>
            <person name="Fantoni G."/>
            <person name="Fitzgerald M."/>
            <person name="Gogineni E."/>
            <person name="Goldberg J.M."/>
            <person name="Handley G."/>
            <person name="Hu X."/>
            <person name="Huber C."/>
            <person name="Jiao X."/>
            <person name="Jones K."/>
            <person name="Levin J.Z."/>
            <person name="Liu Y."/>
            <person name="Macdonald P."/>
            <person name="Melnikov A."/>
            <person name="Raley C."/>
            <person name="Sassi M."/>
            <person name="Sherman B.T."/>
            <person name="Song X."/>
            <person name="Sykes S."/>
            <person name="Tran B."/>
            <person name="Walsh L."/>
            <person name="Xia Y."/>
            <person name="Yang J."/>
            <person name="Young S."/>
            <person name="Zeng Q."/>
            <person name="Zheng X."/>
            <person name="Stephens R."/>
            <person name="Nusbaum C."/>
            <person name="Birren B.W."/>
            <person name="Azadi P."/>
            <person name="Lempicki R.A."/>
            <person name="Cuomo C.A."/>
            <person name="Kovacs J.A."/>
        </authorList>
    </citation>
    <scope>NUCLEOTIDE SEQUENCE [LARGE SCALE GENOMIC DNA]</scope>
    <source>
        <strain evidence="8">B123</strain>
    </source>
</reference>
<keyword evidence="3" id="KW-0539">Nucleus</keyword>
<dbReference type="InterPro" id="IPR036390">
    <property type="entry name" value="WH_DNA-bd_sf"/>
</dbReference>
<dbReference type="EMBL" id="AFWA02000002">
    <property type="protein sequence ID" value="EMR10979.1"/>
    <property type="molecule type" value="Genomic_DNA"/>
</dbReference>
<name>M7PKJ6_PNEMU</name>
<dbReference type="GO" id="GO:0008278">
    <property type="term" value="C:cohesin complex"/>
    <property type="evidence" value="ECO:0007669"/>
    <property type="project" value="InterPro"/>
</dbReference>
<feature type="domain" description="Rad21/Rec8-like protein C-terminal eukaryotic" evidence="5">
    <location>
        <begin position="592"/>
        <end position="634"/>
    </location>
</feature>
<proteinExistence type="inferred from homology"/>
<evidence type="ECO:0000259" key="6">
    <source>
        <dbReference type="Pfam" id="PF04825"/>
    </source>
</evidence>
<dbReference type="InterPro" id="IPR006909">
    <property type="entry name" value="Rad21/Rec8_C_eu"/>
</dbReference>
<dbReference type="OrthoDB" id="5427633at2759"/>
<comment type="caution">
    <text evidence="7">The sequence shown here is derived from an EMBL/GenBank/DDBJ whole genome shotgun (WGS) entry which is preliminary data.</text>
</comment>
<dbReference type="GO" id="GO:1990414">
    <property type="term" value="P:replication-born double-strand break repair via sister chromatid exchange"/>
    <property type="evidence" value="ECO:0007669"/>
    <property type="project" value="TreeGrafter"/>
</dbReference>
<comment type="subcellular location">
    <subcellularLocation>
        <location evidence="1">Nucleus</location>
    </subcellularLocation>
</comment>
<dbReference type="CDD" id="cd21789">
    <property type="entry name" value="Rad21_Rec8_M_SpRec8p-like"/>
    <property type="match status" value="1"/>
</dbReference>
<dbReference type="HOGENOM" id="CLU_025342_0_0_1"/>
<gene>
    <name evidence="7" type="ORF">PNEG_00582</name>
</gene>